<name>A0A553PWV5_9TELE</name>
<feature type="region of interest" description="Disordered" evidence="1">
    <location>
        <begin position="1"/>
        <end position="24"/>
    </location>
</feature>
<organism evidence="2 3">
    <name type="scientific">Danionella cerebrum</name>
    <dbReference type="NCBI Taxonomy" id="2873325"/>
    <lineage>
        <taxon>Eukaryota</taxon>
        <taxon>Metazoa</taxon>
        <taxon>Chordata</taxon>
        <taxon>Craniata</taxon>
        <taxon>Vertebrata</taxon>
        <taxon>Euteleostomi</taxon>
        <taxon>Actinopterygii</taxon>
        <taxon>Neopterygii</taxon>
        <taxon>Teleostei</taxon>
        <taxon>Ostariophysi</taxon>
        <taxon>Cypriniformes</taxon>
        <taxon>Danionidae</taxon>
        <taxon>Danioninae</taxon>
        <taxon>Danionella</taxon>
    </lineage>
</organism>
<sequence length="125" mass="13750">MKWNLLKKKPAAMVGPEPTGANALTMAPAVSTPADNSTEHQGPVNKNDVFGDIKNKFLNEMDKLPYSALKKKGKKGKKGKGDMGMKNMKGGELAHKQICITEKLEENQTVDIDASSKKRRMMLLH</sequence>
<evidence type="ECO:0000313" key="2">
    <source>
        <dbReference type="EMBL" id="TRY82173.1"/>
    </source>
</evidence>
<feature type="region of interest" description="Disordered" evidence="1">
    <location>
        <begin position="68"/>
        <end position="88"/>
    </location>
</feature>
<reference evidence="2 3" key="1">
    <citation type="journal article" date="2019" name="Sci. Data">
        <title>Hybrid genome assembly and annotation of Danionella translucida.</title>
        <authorList>
            <person name="Kadobianskyi M."/>
            <person name="Schulze L."/>
            <person name="Schuelke M."/>
            <person name="Judkewitz B."/>
        </authorList>
    </citation>
    <scope>NUCLEOTIDE SEQUENCE [LARGE SCALE GENOMIC DNA]</scope>
    <source>
        <strain evidence="2 3">Bolton</strain>
    </source>
</reference>
<evidence type="ECO:0000313" key="3">
    <source>
        <dbReference type="Proteomes" id="UP000316079"/>
    </source>
</evidence>
<gene>
    <name evidence="2" type="ORF">DNTS_000370</name>
</gene>
<dbReference type="EMBL" id="SRMA01026572">
    <property type="protein sequence ID" value="TRY82173.1"/>
    <property type="molecule type" value="Genomic_DNA"/>
</dbReference>
<dbReference type="OrthoDB" id="8957618at2759"/>
<comment type="caution">
    <text evidence="2">The sequence shown here is derived from an EMBL/GenBank/DDBJ whole genome shotgun (WGS) entry which is preliminary data.</text>
</comment>
<feature type="compositionally biased region" description="Basic residues" evidence="1">
    <location>
        <begin position="1"/>
        <end position="10"/>
    </location>
</feature>
<feature type="compositionally biased region" description="Basic residues" evidence="1">
    <location>
        <begin position="69"/>
        <end position="78"/>
    </location>
</feature>
<dbReference type="Proteomes" id="UP000316079">
    <property type="component" value="Unassembled WGS sequence"/>
</dbReference>
<dbReference type="AlphaFoldDB" id="A0A553PWV5"/>
<accession>A0A553PWV5</accession>
<keyword evidence="3" id="KW-1185">Reference proteome</keyword>
<protein>
    <submittedName>
        <fullName evidence="2">Uncharacterized protein</fullName>
    </submittedName>
</protein>
<proteinExistence type="predicted"/>
<dbReference type="STRING" id="623744.A0A553PWV5"/>
<evidence type="ECO:0000256" key="1">
    <source>
        <dbReference type="SAM" id="MobiDB-lite"/>
    </source>
</evidence>